<feature type="domain" description="RCK N-terminal" evidence="9">
    <location>
        <begin position="399"/>
        <end position="514"/>
    </location>
</feature>
<comment type="subcellular location">
    <subcellularLocation>
        <location evidence="1">Membrane</location>
        <topology evidence="1">Multi-pass membrane protein</topology>
    </subcellularLocation>
</comment>
<dbReference type="AlphaFoldDB" id="A0A3B0VXX5"/>
<evidence type="ECO:0000313" key="10">
    <source>
        <dbReference type="EMBL" id="VAW37116.1"/>
    </source>
</evidence>
<evidence type="ECO:0000256" key="5">
    <source>
        <dbReference type="ARBA" id="ARBA00022989"/>
    </source>
</evidence>
<evidence type="ECO:0000256" key="1">
    <source>
        <dbReference type="ARBA" id="ARBA00004141"/>
    </source>
</evidence>
<dbReference type="PANTHER" id="PTHR42751">
    <property type="entry name" value="SODIUM/HYDROGEN EXCHANGER FAMILY/TRKA DOMAIN PROTEIN"/>
    <property type="match status" value="1"/>
</dbReference>
<feature type="transmembrane region" description="Helical" evidence="7">
    <location>
        <begin position="151"/>
        <end position="173"/>
    </location>
</feature>
<name>A0A3B0VXX5_9ZZZZ</name>
<evidence type="ECO:0000256" key="7">
    <source>
        <dbReference type="SAM" id="Phobius"/>
    </source>
</evidence>
<accession>A0A3B0VXX5</accession>
<dbReference type="GO" id="GO:0015297">
    <property type="term" value="F:antiporter activity"/>
    <property type="evidence" value="ECO:0007669"/>
    <property type="project" value="InterPro"/>
</dbReference>
<protein>
    <submittedName>
        <fullName evidence="10">Glutathione-regulated potassium-efflux system protein KefB</fullName>
    </submittedName>
</protein>
<dbReference type="SUPFAM" id="SSF51735">
    <property type="entry name" value="NAD(P)-binding Rossmann-fold domains"/>
    <property type="match status" value="1"/>
</dbReference>
<dbReference type="GO" id="GO:0006813">
    <property type="term" value="P:potassium ion transport"/>
    <property type="evidence" value="ECO:0007669"/>
    <property type="project" value="InterPro"/>
</dbReference>
<gene>
    <name evidence="10" type="ORF">MNBD_GAMMA01-1818</name>
</gene>
<feature type="transmembrane region" description="Helical" evidence="7">
    <location>
        <begin position="179"/>
        <end position="196"/>
    </location>
</feature>
<evidence type="ECO:0000256" key="2">
    <source>
        <dbReference type="ARBA" id="ARBA00005551"/>
    </source>
</evidence>
<dbReference type="InterPro" id="IPR038770">
    <property type="entry name" value="Na+/solute_symporter_sf"/>
</dbReference>
<keyword evidence="6 7" id="KW-0472">Membrane</keyword>
<dbReference type="InterPro" id="IPR036291">
    <property type="entry name" value="NAD(P)-bd_dom_sf"/>
</dbReference>
<feature type="transmembrane region" description="Helical" evidence="7">
    <location>
        <begin position="280"/>
        <end position="303"/>
    </location>
</feature>
<keyword evidence="4 7" id="KW-0812">Transmembrane</keyword>
<feature type="transmembrane region" description="Helical" evidence="7">
    <location>
        <begin position="85"/>
        <end position="108"/>
    </location>
</feature>
<keyword evidence="5 7" id="KW-1133">Transmembrane helix</keyword>
<comment type="similarity">
    <text evidence="2">Belongs to the monovalent cation:proton antiporter 2 (CPA2) transporter (TC 2.A.37) family.</text>
</comment>
<dbReference type="Gene3D" id="1.20.1530.20">
    <property type="match status" value="1"/>
</dbReference>
<feature type="transmembrane region" description="Helical" evidence="7">
    <location>
        <begin position="53"/>
        <end position="73"/>
    </location>
</feature>
<dbReference type="GO" id="GO:1902600">
    <property type="term" value="P:proton transmembrane transport"/>
    <property type="evidence" value="ECO:0007669"/>
    <property type="project" value="InterPro"/>
</dbReference>
<evidence type="ECO:0000256" key="4">
    <source>
        <dbReference type="ARBA" id="ARBA00022692"/>
    </source>
</evidence>
<dbReference type="Gene3D" id="3.40.50.720">
    <property type="entry name" value="NAD(P)-binding Rossmann-like Domain"/>
    <property type="match status" value="1"/>
</dbReference>
<dbReference type="EMBL" id="UOEW01000159">
    <property type="protein sequence ID" value="VAW37116.1"/>
    <property type="molecule type" value="Genomic_DNA"/>
</dbReference>
<sequence>MNFELVSIAVGDVAWIVLLAFILGFLSKLIGLPPLVGFLLAGFILNTQDVANLGLFQGLADIGITLLLFTIGLKVNIRTLIKPHIWAVTGLHTSIIVLLFSLIIYGLTLTGITFLTDLDLRATLVVAFALSFSSTVFVVKVLEDKGELKSLHGKIAIGVLIMQDIAAVIFLAFSINESPSIWSFALFLLIPCKFFLHKILQSVGRGELLVLYGILLAMGGAEIFELVGLKGDLGALLLGMLLASHAKADDMAKSMLGFKDLFLIGFFLSIGLSGHVTTEIVIIAAIITPFIFIKSALFLALLLRFKLRARTSLLATLNLTNYSEFGLIVAAIGVSNNWIKSDWLIIIAIAMSFSFIISAILNAKANLIYSRKRTDWIKLQRQNILTDDRLLDIGEATTIIIGMGVLGMGAYDKMRELYGDNKVIGVDIDAATVNNLVDTGRNVIHGDPSDADFWDRVQENHTLKLIVLTLPEHNTTLAVLDQLQEANFDGQIAATTKFPEQAEELTQQGVMTVANIYTEAGAGFASHVVTSIAETNSPPISKL</sequence>
<evidence type="ECO:0000259" key="8">
    <source>
        <dbReference type="Pfam" id="PF00999"/>
    </source>
</evidence>
<reference evidence="10" key="1">
    <citation type="submission" date="2018-06" db="EMBL/GenBank/DDBJ databases">
        <authorList>
            <person name="Zhirakovskaya E."/>
        </authorList>
    </citation>
    <scope>NUCLEOTIDE SEQUENCE</scope>
</reference>
<organism evidence="10">
    <name type="scientific">hydrothermal vent metagenome</name>
    <dbReference type="NCBI Taxonomy" id="652676"/>
    <lineage>
        <taxon>unclassified sequences</taxon>
        <taxon>metagenomes</taxon>
        <taxon>ecological metagenomes</taxon>
    </lineage>
</organism>
<feature type="transmembrane region" description="Helical" evidence="7">
    <location>
        <begin position="345"/>
        <end position="369"/>
    </location>
</feature>
<evidence type="ECO:0000259" key="9">
    <source>
        <dbReference type="Pfam" id="PF02254"/>
    </source>
</evidence>
<keyword evidence="3" id="KW-0813">Transport</keyword>
<dbReference type="InterPro" id="IPR003148">
    <property type="entry name" value="RCK_N"/>
</dbReference>
<evidence type="ECO:0000256" key="6">
    <source>
        <dbReference type="ARBA" id="ARBA00023136"/>
    </source>
</evidence>
<feature type="domain" description="Cation/H+ exchanger transmembrane" evidence="8">
    <location>
        <begin position="18"/>
        <end position="362"/>
    </location>
</feature>
<dbReference type="InterPro" id="IPR006153">
    <property type="entry name" value="Cation/H_exchanger_TM"/>
</dbReference>
<evidence type="ECO:0000256" key="3">
    <source>
        <dbReference type="ARBA" id="ARBA00022448"/>
    </source>
</evidence>
<feature type="transmembrane region" description="Helical" evidence="7">
    <location>
        <begin position="120"/>
        <end position="139"/>
    </location>
</feature>
<dbReference type="PANTHER" id="PTHR42751:SF1">
    <property type="entry name" value="CATION_PROTON ANTIPORTER YBAL-RELATED"/>
    <property type="match status" value="1"/>
</dbReference>
<dbReference type="GO" id="GO:0016020">
    <property type="term" value="C:membrane"/>
    <property type="evidence" value="ECO:0007669"/>
    <property type="project" value="UniProtKB-SubCell"/>
</dbReference>
<feature type="transmembrane region" description="Helical" evidence="7">
    <location>
        <begin position="208"/>
        <end position="227"/>
    </location>
</feature>
<dbReference type="Pfam" id="PF00999">
    <property type="entry name" value="Na_H_Exchanger"/>
    <property type="match status" value="1"/>
</dbReference>
<dbReference type="Pfam" id="PF02254">
    <property type="entry name" value="TrkA_N"/>
    <property type="match status" value="1"/>
</dbReference>
<feature type="transmembrane region" description="Helical" evidence="7">
    <location>
        <begin position="315"/>
        <end position="339"/>
    </location>
</feature>
<proteinExistence type="inferred from homology"/>